<dbReference type="Proteomes" id="UP001528823">
    <property type="component" value="Unassembled WGS sequence"/>
</dbReference>
<protein>
    <submittedName>
        <fullName evidence="1">YfbM family protein</fullName>
    </submittedName>
</protein>
<sequence>MTMCLEMTTLGRQHIEAVLGYPPLIWRVLAPDEPGYFWYEVGQFTQLMNFPQHNQLVDDTAPAPDFDYAEGEGVREQFGKAWHGLHYLLTRSVWGGKPPMNFIINGGIPVPETDTGYGPVRMFDECQTQTIATAISKVDQVDLFGGFDCQEWMALAIYPVEWENWGRDKSIVYLRNYLMKLQSFIFNAAEHNVGLVMYVS</sequence>
<evidence type="ECO:0000313" key="2">
    <source>
        <dbReference type="Proteomes" id="UP001528823"/>
    </source>
</evidence>
<dbReference type="EMBL" id="JAPMOU010000040">
    <property type="protein sequence ID" value="MDE1464693.1"/>
    <property type="molecule type" value="Genomic_DNA"/>
</dbReference>
<dbReference type="InterPro" id="IPR035944">
    <property type="entry name" value="YfbM-like_sf"/>
</dbReference>
<evidence type="ECO:0000313" key="1">
    <source>
        <dbReference type="EMBL" id="MDE1464693.1"/>
    </source>
</evidence>
<proteinExistence type="predicted"/>
<organism evidence="1 2">
    <name type="scientific">Spartinivicinus poritis</name>
    <dbReference type="NCBI Taxonomy" id="2994640"/>
    <lineage>
        <taxon>Bacteria</taxon>
        <taxon>Pseudomonadati</taxon>
        <taxon>Pseudomonadota</taxon>
        <taxon>Gammaproteobacteria</taxon>
        <taxon>Oceanospirillales</taxon>
        <taxon>Zooshikellaceae</taxon>
        <taxon>Spartinivicinus</taxon>
    </lineage>
</organism>
<dbReference type="RefSeq" id="WP_274691019.1">
    <property type="nucleotide sequence ID" value="NZ_JAPMOU010000040.1"/>
</dbReference>
<dbReference type="Pfam" id="PF08974">
    <property type="entry name" value="DUF1877"/>
    <property type="match status" value="1"/>
</dbReference>
<comment type="caution">
    <text evidence="1">The sequence shown here is derived from an EMBL/GenBank/DDBJ whole genome shotgun (WGS) entry which is preliminary data.</text>
</comment>
<reference evidence="1 2" key="1">
    <citation type="submission" date="2022-11" db="EMBL/GenBank/DDBJ databases">
        <title>Spartinivicinus poritis sp. nov., isolated from scleractinian coral Porites lutea.</title>
        <authorList>
            <person name="Zhang G."/>
            <person name="Cai L."/>
            <person name="Wei Q."/>
        </authorList>
    </citation>
    <scope>NUCLEOTIDE SEQUENCE [LARGE SCALE GENOMIC DNA]</scope>
    <source>
        <strain evidence="1 2">A2-2</strain>
    </source>
</reference>
<name>A0ABT5UEA4_9GAMM</name>
<dbReference type="SUPFAM" id="SSF111069">
    <property type="entry name" value="Hypothetical protein yfbM"/>
    <property type="match status" value="1"/>
</dbReference>
<dbReference type="Gene3D" id="3.40.1760.10">
    <property type="entry name" value="YfbM-like super family"/>
    <property type="match status" value="1"/>
</dbReference>
<keyword evidence="2" id="KW-1185">Reference proteome</keyword>
<gene>
    <name evidence="1" type="ORF">ORQ98_22265</name>
</gene>
<accession>A0ABT5UEA4</accession>
<dbReference type="InterPro" id="IPR015068">
    <property type="entry name" value="DUF1877"/>
</dbReference>